<protein>
    <submittedName>
        <fullName evidence="2">Uncharacterized protein</fullName>
    </submittedName>
</protein>
<dbReference type="AlphaFoldDB" id="A0AAW0NIF1"/>
<proteinExistence type="predicted"/>
<evidence type="ECO:0000256" key="1">
    <source>
        <dbReference type="SAM" id="MobiDB-lite"/>
    </source>
</evidence>
<name>A0AAW0NIF1_9GOBI</name>
<feature type="compositionally biased region" description="Polar residues" evidence="1">
    <location>
        <begin position="88"/>
        <end position="100"/>
    </location>
</feature>
<feature type="compositionally biased region" description="Basic and acidic residues" evidence="1">
    <location>
        <begin position="1"/>
        <end position="25"/>
    </location>
</feature>
<feature type="region of interest" description="Disordered" evidence="1">
    <location>
        <begin position="1"/>
        <end position="137"/>
    </location>
</feature>
<feature type="compositionally biased region" description="Basic and acidic residues" evidence="1">
    <location>
        <begin position="53"/>
        <end position="76"/>
    </location>
</feature>
<reference evidence="3" key="1">
    <citation type="submission" date="2024-04" db="EMBL/GenBank/DDBJ databases">
        <title>Salinicola lusitanus LLJ914,a marine bacterium isolated from the Okinawa Trough.</title>
        <authorList>
            <person name="Li J."/>
        </authorList>
    </citation>
    <scope>NUCLEOTIDE SEQUENCE [LARGE SCALE GENOMIC DNA]</scope>
</reference>
<keyword evidence="3" id="KW-1185">Reference proteome</keyword>
<sequence>MAFSHKAEVLHVKEEPEEKSIKQEEEQLQVPVSESNDVCVKTEESSQFQQTELKVEDSETDGDTEHSSDYDEDWRAPLKCSAAKKSLYSRNKSSHTVNNEDMSETAEGAEKNKHQCTVNDSAPGSDSKWDMDQEEMD</sequence>
<gene>
    <name evidence="2" type="ORF">WMY93_022539</name>
</gene>
<evidence type="ECO:0000313" key="2">
    <source>
        <dbReference type="EMBL" id="KAK7893387.1"/>
    </source>
</evidence>
<accession>A0AAW0NIF1</accession>
<dbReference type="Proteomes" id="UP001460270">
    <property type="component" value="Unassembled WGS sequence"/>
</dbReference>
<comment type="caution">
    <text evidence="2">The sequence shown here is derived from an EMBL/GenBank/DDBJ whole genome shotgun (WGS) entry which is preliminary data.</text>
</comment>
<evidence type="ECO:0000313" key="3">
    <source>
        <dbReference type="Proteomes" id="UP001460270"/>
    </source>
</evidence>
<dbReference type="EMBL" id="JBBPFD010000016">
    <property type="protein sequence ID" value="KAK7893387.1"/>
    <property type="molecule type" value="Genomic_DNA"/>
</dbReference>
<organism evidence="2 3">
    <name type="scientific">Mugilogobius chulae</name>
    <name type="common">yellowstripe goby</name>
    <dbReference type="NCBI Taxonomy" id="88201"/>
    <lineage>
        <taxon>Eukaryota</taxon>
        <taxon>Metazoa</taxon>
        <taxon>Chordata</taxon>
        <taxon>Craniata</taxon>
        <taxon>Vertebrata</taxon>
        <taxon>Euteleostomi</taxon>
        <taxon>Actinopterygii</taxon>
        <taxon>Neopterygii</taxon>
        <taxon>Teleostei</taxon>
        <taxon>Neoteleostei</taxon>
        <taxon>Acanthomorphata</taxon>
        <taxon>Gobiaria</taxon>
        <taxon>Gobiiformes</taxon>
        <taxon>Gobioidei</taxon>
        <taxon>Gobiidae</taxon>
        <taxon>Gobionellinae</taxon>
        <taxon>Mugilogobius</taxon>
    </lineage>
</organism>
<feature type="compositionally biased region" description="Polar residues" evidence="1">
    <location>
        <begin position="115"/>
        <end position="124"/>
    </location>
</feature>